<dbReference type="AlphaFoldDB" id="A0A0E9V9L1"/>
<protein>
    <submittedName>
        <fullName evidence="1">Uncharacterized protein</fullName>
    </submittedName>
</protein>
<sequence>MHINLRQWSFWCKLGCANWLGPCAHWLKGG</sequence>
<reference evidence="1" key="2">
    <citation type="journal article" date="2015" name="Fish Shellfish Immunol.">
        <title>Early steps in the European eel (Anguilla anguilla)-Vibrio vulnificus interaction in the gills: Role of the RtxA13 toxin.</title>
        <authorList>
            <person name="Callol A."/>
            <person name="Pajuelo D."/>
            <person name="Ebbesson L."/>
            <person name="Teles M."/>
            <person name="MacKenzie S."/>
            <person name="Amaro C."/>
        </authorList>
    </citation>
    <scope>NUCLEOTIDE SEQUENCE</scope>
</reference>
<evidence type="ECO:0000313" key="1">
    <source>
        <dbReference type="EMBL" id="JAH73898.1"/>
    </source>
</evidence>
<name>A0A0E9V9L1_ANGAN</name>
<accession>A0A0E9V9L1</accession>
<reference evidence="1" key="1">
    <citation type="submission" date="2014-11" db="EMBL/GenBank/DDBJ databases">
        <authorList>
            <person name="Amaro Gonzalez C."/>
        </authorList>
    </citation>
    <scope>NUCLEOTIDE SEQUENCE</scope>
</reference>
<proteinExistence type="predicted"/>
<dbReference type="EMBL" id="GBXM01034679">
    <property type="protein sequence ID" value="JAH73898.1"/>
    <property type="molecule type" value="Transcribed_RNA"/>
</dbReference>
<organism evidence="1">
    <name type="scientific">Anguilla anguilla</name>
    <name type="common">European freshwater eel</name>
    <name type="synonym">Muraena anguilla</name>
    <dbReference type="NCBI Taxonomy" id="7936"/>
    <lineage>
        <taxon>Eukaryota</taxon>
        <taxon>Metazoa</taxon>
        <taxon>Chordata</taxon>
        <taxon>Craniata</taxon>
        <taxon>Vertebrata</taxon>
        <taxon>Euteleostomi</taxon>
        <taxon>Actinopterygii</taxon>
        <taxon>Neopterygii</taxon>
        <taxon>Teleostei</taxon>
        <taxon>Anguilliformes</taxon>
        <taxon>Anguillidae</taxon>
        <taxon>Anguilla</taxon>
    </lineage>
</organism>